<dbReference type="PANTHER" id="PTHR47958">
    <property type="entry name" value="ATP-DEPENDENT RNA HELICASE DBP3"/>
    <property type="match status" value="1"/>
</dbReference>
<dbReference type="Proteomes" id="UP000237000">
    <property type="component" value="Unassembled WGS sequence"/>
</dbReference>
<evidence type="ECO:0000259" key="3">
    <source>
        <dbReference type="PROSITE" id="PS51194"/>
    </source>
</evidence>
<keyword evidence="2" id="KW-0472">Membrane</keyword>
<dbReference type="InterPro" id="IPR001650">
    <property type="entry name" value="Helicase_C-like"/>
</dbReference>
<name>A0A2P5F2K3_TREOI</name>
<reference evidence="5" key="1">
    <citation type="submission" date="2016-06" db="EMBL/GenBank/DDBJ databases">
        <title>Parallel loss of symbiosis genes in relatives of nitrogen-fixing non-legume Parasponia.</title>
        <authorList>
            <person name="Van Velzen R."/>
            <person name="Holmer R."/>
            <person name="Bu F."/>
            <person name="Rutten L."/>
            <person name="Van Zeijl A."/>
            <person name="Liu W."/>
            <person name="Santuari L."/>
            <person name="Cao Q."/>
            <person name="Sharma T."/>
            <person name="Shen D."/>
            <person name="Roswanjaya Y."/>
            <person name="Wardhani T."/>
            <person name="Kalhor M.S."/>
            <person name="Jansen J."/>
            <person name="Van den Hoogen J."/>
            <person name="Gungor B."/>
            <person name="Hartog M."/>
            <person name="Hontelez J."/>
            <person name="Verver J."/>
            <person name="Yang W.-C."/>
            <person name="Schijlen E."/>
            <person name="Repin R."/>
            <person name="Schilthuizen M."/>
            <person name="Schranz E."/>
            <person name="Heidstra R."/>
            <person name="Miyata K."/>
            <person name="Fedorova E."/>
            <person name="Kohlen W."/>
            <person name="Bisseling T."/>
            <person name="Smit S."/>
            <person name="Geurts R."/>
        </authorList>
    </citation>
    <scope>NUCLEOTIDE SEQUENCE [LARGE SCALE GENOMIC DNA]</scope>
    <source>
        <strain evidence="5">cv. RG33-2</strain>
    </source>
</reference>
<feature type="domain" description="Helicase C-terminal" evidence="3">
    <location>
        <begin position="1"/>
        <end position="97"/>
    </location>
</feature>
<proteinExistence type="predicted"/>
<dbReference type="GO" id="GO:0003723">
    <property type="term" value="F:RNA binding"/>
    <property type="evidence" value="ECO:0007669"/>
    <property type="project" value="UniProtKB-KW"/>
</dbReference>
<keyword evidence="1" id="KW-0694">RNA-binding</keyword>
<evidence type="ECO:0000313" key="5">
    <source>
        <dbReference type="Proteomes" id="UP000237000"/>
    </source>
</evidence>
<dbReference type="GO" id="GO:0016787">
    <property type="term" value="F:hydrolase activity"/>
    <property type="evidence" value="ECO:0007669"/>
    <property type="project" value="UniProtKB-KW"/>
</dbReference>
<dbReference type="STRING" id="63057.A0A2P5F2K3"/>
<evidence type="ECO:0000256" key="2">
    <source>
        <dbReference type="SAM" id="Phobius"/>
    </source>
</evidence>
<gene>
    <name evidence="4" type="ORF">TorRG33x02_123100</name>
</gene>
<comment type="caution">
    <text evidence="4">The sequence shown here is derived from an EMBL/GenBank/DDBJ whole genome shotgun (WGS) entry which is preliminary data.</text>
</comment>
<accession>A0A2P5F2K3</accession>
<feature type="transmembrane region" description="Helical" evidence="2">
    <location>
        <begin position="78"/>
        <end position="98"/>
    </location>
</feature>
<protein>
    <submittedName>
        <fullName evidence="4">P-loop containing nucleoside triphosphate hydrolase</fullName>
    </submittedName>
</protein>
<dbReference type="InterPro" id="IPR027417">
    <property type="entry name" value="P-loop_NTPase"/>
</dbReference>
<keyword evidence="2" id="KW-1133">Transmembrane helix</keyword>
<dbReference type="InParanoid" id="A0A2P5F2K3"/>
<organism evidence="4 5">
    <name type="scientific">Trema orientale</name>
    <name type="common">Charcoal tree</name>
    <name type="synonym">Celtis orientalis</name>
    <dbReference type="NCBI Taxonomy" id="63057"/>
    <lineage>
        <taxon>Eukaryota</taxon>
        <taxon>Viridiplantae</taxon>
        <taxon>Streptophyta</taxon>
        <taxon>Embryophyta</taxon>
        <taxon>Tracheophyta</taxon>
        <taxon>Spermatophyta</taxon>
        <taxon>Magnoliopsida</taxon>
        <taxon>eudicotyledons</taxon>
        <taxon>Gunneridae</taxon>
        <taxon>Pentapetalae</taxon>
        <taxon>rosids</taxon>
        <taxon>fabids</taxon>
        <taxon>Rosales</taxon>
        <taxon>Cannabaceae</taxon>
        <taxon>Trema</taxon>
    </lineage>
</organism>
<evidence type="ECO:0000313" key="4">
    <source>
        <dbReference type="EMBL" id="PON91979.1"/>
    </source>
</evidence>
<dbReference type="AlphaFoldDB" id="A0A2P5F2K3"/>
<dbReference type="SUPFAM" id="SSF52540">
    <property type="entry name" value="P-loop containing nucleoside triphosphate hydrolases"/>
    <property type="match status" value="1"/>
</dbReference>
<dbReference type="EMBL" id="JXTC01000070">
    <property type="protein sequence ID" value="PON91979.1"/>
    <property type="molecule type" value="Genomic_DNA"/>
</dbReference>
<keyword evidence="2" id="KW-0812">Transmembrane</keyword>
<evidence type="ECO:0000256" key="1">
    <source>
        <dbReference type="ARBA" id="ARBA00022884"/>
    </source>
</evidence>
<sequence>MSLESFQSKRCNVLVATDVALRGIDIPNMAYVINFDMLKDIKKYTHRIGELSTQGRWEPQQRSVLRMIETSLMTSTKLLLVQYLLVLTAAVSLFRLLFEGS</sequence>
<dbReference type="Pfam" id="PF00271">
    <property type="entry name" value="Helicase_C"/>
    <property type="match status" value="1"/>
</dbReference>
<keyword evidence="5" id="KW-1185">Reference proteome</keyword>
<dbReference type="OrthoDB" id="196131at2759"/>
<dbReference type="PROSITE" id="PS51194">
    <property type="entry name" value="HELICASE_CTER"/>
    <property type="match status" value="1"/>
</dbReference>
<dbReference type="Gene3D" id="3.40.50.300">
    <property type="entry name" value="P-loop containing nucleotide triphosphate hydrolases"/>
    <property type="match status" value="1"/>
</dbReference>
<keyword evidence="4" id="KW-0378">Hydrolase</keyword>